<evidence type="ECO:0000256" key="1">
    <source>
        <dbReference type="SAM" id="MobiDB-lite"/>
    </source>
</evidence>
<dbReference type="EMBL" id="LR862144">
    <property type="protein sequence ID" value="CAD1825175.1"/>
    <property type="molecule type" value="Genomic_DNA"/>
</dbReference>
<name>A0A6V7P2V5_ANACO</name>
<proteinExistence type="predicted"/>
<dbReference type="AlphaFoldDB" id="A0A6V7P2V5"/>
<protein>
    <submittedName>
        <fullName evidence="2">Uncharacterized protein</fullName>
    </submittedName>
</protein>
<gene>
    <name evidence="2" type="ORF">CB5_LOCUS8386</name>
</gene>
<organism evidence="2">
    <name type="scientific">Ananas comosus var. bracteatus</name>
    <name type="common">red pineapple</name>
    <dbReference type="NCBI Taxonomy" id="296719"/>
    <lineage>
        <taxon>Eukaryota</taxon>
        <taxon>Viridiplantae</taxon>
        <taxon>Streptophyta</taxon>
        <taxon>Embryophyta</taxon>
        <taxon>Tracheophyta</taxon>
        <taxon>Spermatophyta</taxon>
        <taxon>Magnoliopsida</taxon>
        <taxon>Liliopsida</taxon>
        <taxon>Poales</taxon>
        <taxon>Bromeliaceae</taxon>
        <taxon>Bromelioideae</taxon>
        <taxon>Ananas</taxon>
    </lineage>
</organism>
<accession>A0A6V7P2V5</accession>
<feature type="region of interest" description="Disordered" evidence="1">
    <location>
        <begin position="1"/>
        <end position="31"/>
    </location>
</feature>
<evidence type="ECO:0000313" key="2">
    <source>
        <dbReference type="EMBL" id="CAD1825175.1"/>
    </source>
</evidence>
<sequence length="149" mass="16688">MKKPHNSGDDDGDSARKASAFRASKIRKDSGKNGSKPIFIWLDVPSARLCHSKSQIAPLSSSQKLLSQEADLRFGPGPNRANVRIAWLIDSTRCLIWLTDAGGSDSSPVGGEYKPLMRHFHYSMRLGYLMRVWGKVWGNYYGHEFRGSF</sequence>
<reference evidence="2" key="1">
    <citation type="submission" date="2020-07" db="EMBL/GenBank/DDBJ databases">
        <authorList>
            <person name="Lin J."/>
        </authorList>
    </citation>
    <scope>NUCLEOTIDE SEQUENCE</scope>
</reference>